<sequence length="300" mass="31466">MTFNPDADISTNTTRRRGRGAVVAGAGGIGLLGIIALIAGPLLGIDLTGLIPSGDGSGGGGGGAGSPEESSLTECKTGQDANEKVDCRMAGAEVALNAFWEDNVTGYVKPGMVVVDGSATTACGTASNAVGPFYCPPDQTVYIDPTFFQLMQQQFGASANELAQLYIVGHEWGHHIQYITGTMDKYPNNGTGPDSNSVRTELQADCYAGAWIARMSEEKDADGVPYLQPSTEEQRRDALNAALVVGDDHIQEQSGGFVNPESFTHGTSEERQFWFANGYANGLDVCAATFTLPGDQLGPQ</sequence>
<dbReference type="Proteomes" id="UP001244427">
    <property type="component" value="Unassembled WGS sequence"/>
</dbReference>
<comment type="subcellular location">
    <subcellularLocation>
        <location evidence="1">Membrane</location>
        <topology evidence="1">Single-pass membrane protein</topology>
    </subcellularLocation>
</comment>
<dbReference type="PANTHER" id="PTHR30168">
    <property type="entry name" value="PUTATIVE MEMBRANE PROTEIN YPFJ"/>
    <property type="match status" value="1"/>
</dbReference>
<keyword evidence="3 6" id="KW-1133">Transmembrane helix</keyword>
<dbReference type="EMBL" id="JAUSXV010000001">
    <property type="protein sequence ID" value="MDQ0646851.1"/>
    <property type="molecule type" value="Genomic_DNA"/>
</dbReference>
<evidence type="ECO:0000256" key="1">
    <source>
        <dbReference type="ARBA" id="ARBA00004167"/>
    </source>
</evidence>
<evidence type="ECO:0000313" key="8">
    <source>
        <dbReference type="Proteomes" id="UP001244427"/>
    </source>
</evidence>
<dbReference type="RefSeq" id="WP_292907961.1">
    <property type="nucleotide sequence ID" value="NZ_JAUSXV010000001.1"/>
</dbReference>
<dbReference type="GO" id="GO:0016020">
    <property type="term" value="C:membrane"/>
    <property type="evidence" value="ECO:0007669"/>
    <property type="project" value="UniProtKB-SubCell"/>
</dbReference>
<feature type="transmembrane region" description="Helical" evidence="6">
    <location>
        <begin position="21"/>
        <end position="43"/>
    </location>
</feature>
<proteinExistence type="predicted"/>
<keyword evidence="7" id="KW-0645">Protease</keyword>
<accession>A0AAW8EU67</accession>
<keyword evidence="7" id="KW-0378">Hydrolase</keyword>
<reference evidence="7 8" key="1">
    <citation type="submission" date="2023-07" db="EMBL/GenBank/DDBJ databases">
        <title>Comparative genomics of wheat-associated soil bacteria to identify genetic determinants of phenazine resistance.</title>
        <authorList>
            <person name="Mouncey N."/>
        </authorList>
    </citation>
    <scope>NUCLEOTIDE SEQUENCE [LARGE SCALE GENOMIC DNA]</scope>
    <source>
        <strain evidence="7 8">W4I9-1</strain>
    </source>
</reference>
<evidence type="ECO:0000256" key="4">
    <source>
        <dbReference type="ARBA" id="ARBA00023136"/>
    </source>
</evidence>
<evidence type="ECO:0000256" key="2">
    <source>
        <dbReference type="ARBA" id="ARBA00022692"/>
    </source>
</evidence>
<dbReference type="GO" id="GO:0008237">
    <property type="term" value="F:metallopeptidase activity"/>
    <property type="evidence" value="ECO:0007669"/>
    <property type="project" value="UniProtKB-KW"/>
</dbReference>
<comment type="caution">
    <text evidence="7">The sequence shown here is derived from an EMBL/GenBank/DDBJ whole genome shotgun (WGS) entry which is preliminary data.</text>
</comment>
<protein>
    <submittedName>
        <fullName evidence="7">Metalloprotease</fullName>
    </submittedName>
</protein>
<feature type="region of interest" description="Disordered" evidence="5">
    <location>
        <begin position="56"/>
        <end position="78"/>
    </location>
</feature>
<keyword evidence="2 6" id="KW-0812">Transmembrane</keyword>
<keyword evidence="4 6" id="KW-0472">Membrane</keyword>
<evidence type="ECO:0000256" key="5">
    <source>
        <dbReference type="SAM" id="MobiDB-lite"/>
    </source>
</evidence>
<keyword evidence="8" id="KW-1185">Reference proteome</keyword>
<name>A0AAW8EU67_9MICO</name>
<evidence type="ECO:0000256" key="3">
    <source>
        <dbReference type="ARBA" id="ARBA00022989"/>
    </source>
</evidence>
<dbReference type="InterPro" id="IPR007343">
    <property type="entry name" value="Uncharacterised_pept_Zn_put"/>
</dbReference>
<evidence type="ECO:0000313" key="7">
    <source>
        <dbReference type="EMBL" id="MDQ0646851.1"/>
    </source>
</evidence>
<organism evidence="7 8">
    <name type="scientific">Microbacterium natoriense</name>
    <dbReference type="NCBI Taxonomy" id="284570"/>
    <lineage>
        <taxon>Bacteria</taxon>
        <taxon>Bacillati</taxon>
        <taxon>Actinomycetota</taxon>
        <taxon>Actinomycetes</taxon>
        <taxon>Micrococcales</taxon>
        <taxon>Microbacteriaceae</taxon>
        <taxon>Microbacterium</taxon>
    </lineage>
</organism>
<feature type="compositionally biased region" description="Gly residues" evidence="5">
    <location>
        <begin position="56"/>
        <end position="65"/>
    </location>
</feature>
<gene>
    <name evidence="7" type="ORF">QFZ53_001047</name>
</gene>
<dbReference type="AlphaFoldDB" id="A0AAW8EU67"/>
<dbReference type="PANTHER" id="PTHR30168:SF0">
    <property type="entry name" value="INNER MEMBRANE PROTEIN"/>
    <property type="match status" value="1"/>
</dbReference>
<evidence type="ECO:0000256" key="6">
    <source>
        <dbReference type="SAM" id="Phobius"/>
    </source>
</evidence>
<dbReference type="Pfam" id="PF04228">
    <property type="entry name" value="Zn_peptidase"/>
    <property type="match status" value="1"/>
</dbReference>
<keyword evidence="7" id="KW-0482">Metalloprotease</keyword>